<evidence type="ECO:0000313" key="1">
    <source>
        <dbReference type="EMBL" id="EGT39590.1"/>
    </source>
</evidence>
<dbReference type="InParanoid" id="G0NXL5"/>
<name>G0NXL5_CAEBE</name>
<dbReference type="HOGENOM" id="CLU_175770_0_0_1"/>
<gene>
    <name evidence="1" type="ORF">CAEBREN_13992</name>
</gene>
<evidence type="ECO:0000313" key="2">
    <source>
        <dbReference type="Proteomes" id="UP000008068"/>
    </source>
</evidence>
<keyword evidence="2" id="KW-1185">Reference proteome</keyword>
<reference evidence="2" key="1">
    <citation type="submission" date="2011-07" db="EMBL/GenBank/DDBJ databases">
        <authorList>
            <consortium name="Caenorhabditis brenneri Sequencing and Analysis Consortium"/>
            <person name="Wilson R.K."/>
        </authorList>
    </citation>
    <scope>NUCLEOTIDE SEQUENCE [LARGE SCALE GENOMIC DNA]</scope>
    <source>
        <strain evidence="2">PB2801</strain>
    </source>
</reference>
<sequence>MRVHYQLISSNELHYANQQELLENFYLDTISRAAFEEEVREIVGSSKPVVLLYDLFYLGEIDLQRMEHRNFLIFESNDAIICSSIPNAVDGFQTARRAIYRELEFPSTDPE</sequence>
<accession>G0NXL5</accession>
<protein>
    <submittedName>
        <fullName evidence="1">Uncharacterized protein</fullName>
    </submittedName>
</protein>
<dbReference type="AlphaFoldDB" id="G0NXL5"/>
<dbReference type="Proteomes" id="UP000008068">
    <property type="component" value="Unassembled WGS sequence"/>
</dbReference>
<dbReference type="EMBL" id="GL379973">
    <property type="protein sequence ID" value="EGT39590.1"/>
    <property type="molecule type" value="Genomic_DNA"/>
</dbReference>
<organism evidence="2">
    <name type="scientific">Caenorhabditis brenneri</name>
    <name type="common">Nematode worm</name>
    <dbReference type="NCBI Taxonomy" id="135651"/>
    <lineage>
        <taxon>Eukaryota</taxon>
        <taxon>Metazoa</taxon>
        <taxon>Ecdysozoa</taxon>
        <taxon>Nematoda</taxon>
        <taxon>Chromadorea</taxon>
        <taxon>Rhabditida</taxon>
        <taxon>Rhabditina</taxon>
        <taxon>Rhabditomorpha</taxon>
        <taxon>Rhabditoidea</taxon>
        <taxon>Rhabditidae</taxon>
        <taxon>Peloderinae</taxon>
        <taxon>Caenorhabditis</taxon>
    </lineage>
</organism>
<proteinExistence type="predicted"/>